<reference evidence="1" key="1">
    <citation type="journal article" date="2021" name="Mol. Ecol. Resour.">
        <title>Apolygus lucorum genome provides insights into omnivorousness and mesophyll feeding.</title>
        <authorList>
            <person name="Liu Y."/>
            <person name="Liu H."/>
            <person name="Wang H."/>
            <person name="Huang T."/>
            <person name="Liu B."/>
            <person name="Yang B."/>
            <person name="Yin L."/>
            <person name="Li B."/>
            <person name="Zhang Y."/>
            <person name="Zhang S."/>
            <person name="Jiang F."/>
            <person name="Zhang X."/>
            <person name="Ren Y."/>
            <person name="Wang B."/>
            <person name="Wang S."/>
            <person name="Lu Y."/>
            <person name="Wu K."/>
            <person name="Fan W."/>
            <person name="Wang G."/>
        </authorList>
    </citation>
    <scope>NUCLEOTIDE SEQUENCE</scope>
    <source>
        <strain evidence="1">12Hb</strain>
    </source>
</reference>
<dbReference type="Proteomes" id="UP000466442">
    <property type="component" value="Unassembled WGS sequence"/>
</dbReference>
<dbReference type="EMBL" id="WIXP02000141">
    <property type="protein sequence ID" value="KAF6197323.1"/>
    <property type="molecule type" value="Genomic_DNA"/>
</dbReference>
<evidence type="ECO:0000313" key="2">
    <source>
        <dbReference type="Proteomes" id="UP000466442"/>
    </source>
</evidence>
<dbReference type="AlphaFoldDB" id="A0A8S9WJD8"/>
<name>A0A8S9WJD8_APOLU</name>
<keyword evidence="2" id="KW-1185">Reference proteome</keyword>
<comment type="caution">
    <text evidence="1">The sequence shown here is derived from an EMBL/GenBank/DDBJ whole genome shotgun (WGS) entry which is preliminary data.</text>
</comment>
<protein>
    <submittedName>
        <fullName evidence="1">Uncharacterized protein</fullName>
    </submittedName>
</protein>
<organism evidence="1 2">
    <name type="scientific">Apolygus lucorum</name>
    <name type="common">Small green plant bug</name>
    <name type="synonym">Lygocoris lucorum</name>
    <dbReference type="NCBI Taxonomy" id="248454"/>
    <lineage>
        <taxon>Eukaryota</taxon>
        <taxon>Metazoa</taxon>
        <taxon>Ecdysozoa</taxon>
        <taxon>Arthropoda</taxon>
        <taxon>Hexapoda</taxon>
        <taxon>Insecta</taxon>
        <taxon>Pterygota</taxon>
        <taxon>Neoptera</taxon>
        <taxon>Paraneoptera</taxon>
        <taxon>Hemiptera</taxon>
        <taxon>Heteroptera</taxon>
        <taxon>Panheteroptera</taxon>
        <taxon>Cimicomorpha</taxon>
        <taxon>Miridae</taxon>
        <taxon>Mirini</taxon>
        <taxon>Apolygus</taxon>
    </lineage>
</organism>
<evidence type="ECO:0000313" key="1">
    <source>
        <dbReference type="EMBL" id="KAF6197323.1"/>
    </source>
</evidence>
<gene>
    <name evidence="1" type="ORF">GE061_020328</name>
</gene>
<sequence>MRVGERPLRRILRARDESQQIAAEQLLYQVQHPAQQESRLQTIQSLDIELPERKNTVTTTYRVRTTEYTAALPHKGEWSTGLVRR</sequence>
<accession>A0A8S9WJD8</accession>
<proteinExistence type="predicted"/>